<comment type="caution">
    <text evidence="1">The sequence shown here is derived from an EMBL/GenBank/DDBJ whole genome shotgun (WGS) entry which is preliminary data.</text>
</comment>
<keyword evidence="2" id="KW-1185">Reference proteome</keyword>
<accession>A0A4R5BLN4</accession>
<name>A0A4R5BLN4_9ACTN</name>
<dbReference type="Proteomes" id="UP000295578">
    <property type="component" value="Unassembled WGS sequence"/>
</dbReference>
<protein>
    <submittedName>
        <fullName evidence="1">Uncharacterized protein</fullName>
    </submittedName>
</protein>
<dbReference type="EMBL" id="SMKY01000028">
    <property type="protein sequence ID" value="TDD86689.1"/>
    <property type="molecule type" value="Genomic_DNA"/>
</dbReference>
<organism evidence="1 2">
    <name type="scientific">Actinomadura darangshiensis</name>
    <dbReference type="NCBI Taxonomy" id="705336"/>
    <lineage>
        <taxon>Bacteria</taxon>
        <taxon>Bacillati</taxon>
        <taxon>Actinomycetota</taxon>
        <taxon>Actinomycetes</taxon>
        <taxon>Streptosporangiales</taxon>
        <taxon>Thermomonosporaceae</taxon>
        <taxon>Actinomadura</taxon>
    </lineage>
</organism>
<proteinExistence type="predicted"/>
<dbReference type="AlphaFoldDB" id="A0A4R5BLN4"/>
<dbReference type="OrthoDB" id="9553661at2"/>
<evidence type="ECO:0000313" key="1">
    <source>
        <dbReference type="EMBL" id="TDD86689.1"/>
    </source>
</evidence>
<reference evidence="1 2" key="1">
    <citation type="submission" date="2019-03" db="EMBL/GenBank/DDBJ databases">
        <title>Draft genome sequences of novel Actinobacteria.</title>
        <authorList>
            <person name="Sahin N."/>
            <person name="Ay H."/>
            <person name="Saygin H."/>
        </authorList>
    </citation>
    <scope>NUCLEOTIDE SEQUENCE [LARGE SCALE GENOMIC DNA]</scope>
    <source>
        <strain evidence="1 2">DSM 45941</strain>
    </source>
</reference>
<evidence type="ECO:0000313" key="2">
    <source>
        <dbReference type="Proteomes" id="UP000295578"/>
    </source>
</evidence>
<sequence length="157" mass="17061">MIKVSFETYTPAMAWNIEVAAVRTADLIDAVPDVFGPAGTTMGFEDATSGRRYGDLCVAKVGDWVIVIDVACRLSGNHDYLAAASASTDLHLVRIADQPIALHYRGGQLMTEMRGGEMLPDEDHDGESVAMDHLQENTGLSLDEDLWGAKFTLFVLD</sequence>
<dbReference type="RefSeq" id="WP_132195907.1">
    <property type="nucleotide sequence ID" value="NZ_SMKY01000028.1"/>
</dbReference>
<gene>
    <name evidence="1" type="ORF">E1293_09260</name>
</gene>